<protein>
    <recommendedName>
        <fullName evidence="3">Pyridoxamine 5'-phosphate oxidase</fullName>
    </recommendedName>
</protein>
<evidence type="ECO:0008006" key="3">
    <source>
        <dbReference type="Google" id="ProtNLM"/>
    </source>
</evidence>
<gene>
    <name evidence="1" type="ORF">FHX44_11812</name>
</gene>
<name>A0A561SJ64_9PSEU</name>
<keyword evidence="2" id="KW-1185">Reference proteome</keyword>
<dbReference type="OrthoDB" id="4542393at2"/>
<reference evidence="1 2" key="1">
    <citation type="submission" date="2019-06" db="EMBL/GenBank/DDBJ databases">
        <title>Sequencing the genomes of 1000 actinobacteria strains.</title>
        <authorList>
            <person name="Klenk H.-P."/>
        </authorList>
    </citation>
    <scope>NUCLEOTIDE SEQUENCE [LARGE SCALE GENOMIC DNA]</scope>
    <source>
        <strain evidence="1 2">DSM 45671</strain>
    </source>
</reference>
<organism evidence="1 2">
    <name type="scientific">Pseudonocardia hierapolitana</name>
    <dbReference type="NCBI Taxonomy" id="1128676"/>
    <lineage>
        <taxon>Bacteria</taxon>
        <taxon>Bacillati</taxon>
        <taxon>Actinomycetota</taxon>
        <taxon>Actinomycetes</taxon>
        <taxon>Pseudonocardiales</taxon>
        <taxon>Pseudonocardiaceae</taxon>
        <taxon>Pseudonocardia</taxon>
    </lineage>
</organism>
<dbReference type="AlphaFoldDB" id="A0A561SJ64"/>
<sequence length="72" mass="7786">MKVADVRDRVRQAVLATAGEGMWNAGAFYAELDPFTLVRALENTGATLRNLHANPVAAVVIAPHGPFARRRS</sequence>
<proteinExistence type="predicted"/>
<dbReference type="Proteomes" id="UP000321261">
    <property type="component" value="Unassembled WGS sequence"/>
</dbReference>
<evidence type="ECO:0000313" key="2">
    <source>
        <dbReference type="Proteomes" id="UP000321261"/>
    </source>
</evidence>
<dbReference type="SUPFAM" id="SSF50475">
    <property type="entry name" value="FMN-binding split barrel"/>
    <property type="match status" value="1"/>
</dbReference>
<comment type="caution">
    <text evidence="1">The sequence shown here is derived from an EMBL/GenBank/DDBJ whole genome shotgun (WGS) entry which is preliminary data.</text>
</comment>
<accession>A0A561SJ64</accession>
<evidence type="ECO:0000313" key="1">
    <source>
        <dbReference type="EMBL" id="TWF74928.1"/>
    </source>
</evidence>
<dbReference type="EMBL" id="VIWU01000001">
    <property type="protein sequence ID" value="TWF74928.1"/>
    <property type="molecule type" value="Genomic_DNA"/>
</dbReference>
<dbReference type="RefSeq" id="WP_147254220.1">
    <property type="nucleotide sequence ID" value="NZ_VIWU01000001.1"/>
</dbReference>